<organism evidence="5 6">
    <name type="scientific">Tilletiaria anomala (strain ATCC 24038 / CBS 436.72 / UBC 951)</name>
    <dbReference type="NCBI Taxonomy" id="1037660"/>
    <lineage>
        <taxon>Eukaryota</taxon>
        <taxon>Fungi</taxon>
        <taxon>Dikarya</taxon>
        <taxon>Basidiomycota</taxon>
        <taxon>Ustilaginomycotina</taxon>
        <taxon>Exobasidiomycetes</taxon>
        <taxon>Georgefischeriales</taxon>
        <taxon>Tilletiariaceae</taxon>
        <taxon>Tilletiaria</taxon>
    </lineage>
</organism>
<evidence type="ECO:0000256" key="1">
    <source>
        <dbReference type="ARBA" id="ARBA00006484"/>
    </source>
</evidence>
<dbReference type="AlphaFoldDB" id="A0A066VHN9"/>
<reference evidence="5 6" key="1">
    <citation type="submission" date="2014-05" db="EMBL/GenBank/DDBJ databases">
        <title>Draft genome sequence of a rare smut relative, Tilletiaria anomala UBC 951.</title>
        <authorList>
            <consortium name="DOE Joint Genome Institute"/>
            <person name="Toome M."/>
            <person name="Kuo A."/>
            <person name="Henrissat B."/>
            <person name="Lipzen A."/>
            <person name="Tritt A."/>
            <person name="Yoshinaga Y."/>
            <person name="Zane M."/>
            <person name="Barry K."/>
            <person name="Grigoriev I.V."/>
            <person name="Spatafora J.W."/>
            <person name="Aimea M.C."/>
        </authorList>
    </citation>
    <scope>NUCLEOTIDE SEQUENCE [LARGE SCALE GENOMIC DNA]</scope>
    <source>
        <strain evidence="5 6">UBC 951</strain>
    </source>
</reference>
<dbReference type="Proteomes" id="UP000027361">
    <property type="component" value="Unassembled WGS sequence"/>
</dbReference>
<name>A0A066VHN9_TILAU</name>
<dbReference type="PANTHER" id="PTHR43008">
    <property type="entry name" value="BENZIL REDUCTASE"/>
    <property type="match status" value="1"/>
</dbReference>
<keyword evidence="3" id="KW-0560">Oxidoreductase</keyword>
<dbReference type="InterPro" id="IPR020904">
    <property type="entry name" value="Sc_DH/Rdtase_CS"/>
</dbReference>
<dbReference type="GO" id="GO:0050664">
    <property type="term" value="F:oxidoreductase activity, acting on NAD(P)H, oxygen as acceptor"/>
    <property type="evidence" value="ECO:0007669"/>
    <property type="project" value="TreeGrafter"/>
</dbReference>
<dbReference type="SMART" id="SM00822">
    <property type="entry name" value="PKS_KR"/>
    <property type="match status" value="1"/>
</dbReference>
<evidence type="ECO:0000256" key="3">
    <source>
        <dbReference type="ARBA" id="ARBA00023002"/>
    </source>
</evidence>
<dbReference type="GO" id="GO:0016616">
    <property type="term" value="F:oxidoreductase activity, acting on the CH-OH group of donors, NAD or NADP as acceptor"/>
    <property type="evidence" value="ECO:0007669"/>
    <property type="project" value="UniProtKB-ARBA"/>
</dbReference>
<dbReference type="InterPro" id="IPR036291">
    <property type="entry name" value="NAD(P)-bd_dom_sf"/>
</dbReference>
<dbReference type="SUPFAM" id="SSF51735">
    <property type="entry name" value="NAD(P)-binding Rossmann-fold domains"/>
    <property type="match status" value="1"/>
</dbReference>
<dbReference type="OMA" id="AGVIHMS"/>
<dbReference type="PRINTS" id="PR00081">
    <property type="entry name" value="GDHRDH"/>
</dbReference>
<dbReference type="InParanoid" id="A0A066VHN9"/>
<dbReference type="RefSeq" id="XP_013241653.1">
    <property type="nucleotide sequence ID" value="XM_013386199.1"/>
</dbReference>
<dbReference type="EMBL" id="JMSN01000082">
    <property type="protein sequence ID" value="KDN41242.1"/>
    <property type="molecule type" value="Genomic_DNA"/>
</dbReference>
<accession>A0A066VHN9</accession>
<gene>
    <name evidence="5" type="ORF">K437DRAFT_178980</name>
</gene>
<evidence type="ECO:0000313" key="6">
    <source>
        <dbReference type="Proteomes" id="UP000027361"/>
    </source>
</evidence>
<dbReference type="PROSITE" id="PS00061">
    <property type="entry name" value="ADH_SHORT"/>
    <property type="match status" value="1"/>
</dbReference>
<dbReference type="FunFam" id="3.40.50.720:FF:000084">
    <property type="entry name" value="Short-chain dehydrogenase reductase"/>
    <property type="match status" value="1"/>
</dbReference>
<dbReference type="HOGENOM" id="CLU_010194_1_1_1"/>
<protein>
    <submittedName>
        <fullName evidence="5">Putative NADP-dependent mannitol dehydrogenase</fullName>
    </submittedName>
</protein>
<feature type="domain" description="Ketoreductase" evidence="4">
    <location>
        <begin position="10"/>
        <end position="200"/>
    </location>
</feature>
<evidence type="ECO:0000259" key="4">
    <source>
        <dbReference type="SMART" id="SM00822"/>
    </source>
</evidence>
<dbReference type="OrthoDB" id="1888931at2759"/>
<comment type="similarity">
    <text evidence="1">Belongs to the short-chain dehydrogenases/reductases (SDR) family.</text>
</comment>
<dbReference type="InterPro" id="IPR002347">
    <property type="entry name" value="SDR_fam"/>
</dbReference>
<proteinExistence type="inferred from homology"/>
<dbReference type="PANTHER" id="PTHR43008:SF6">
    <property type="entry name" value="NADP-DEPENDENT MANNITOL DEHYDROGENASE"/>
    <property type="match status" value="1"/>
</dbReference>
<keyword evidence="6" id="KW-1185">Reference proteome</keyword>
<dbReference type="Gene3D" id="3.40.50.720">
    <property type="entry name" value="NAD(P)-binding Rossmann-like Domain"/>
    <property type="match status" value="1"/>
</dbReference>
<keyword evidence="2" id="KW-0521">NADP</keyword>
<dbReference type="Pfam" id="PF13561">
    <property type="entry name" value="adh_short_C2"/>
    <property type="match status" value="1"/>
</dbReference>
<evidence type="ECO:0000313" key="5">
    <source>
        <dbReference type="EMBL" id="KDN41242.1"/>
    </source>
</evidence>
<dbReference type="InterPro" id="IPR057326">
    <property type="entry name" value="KR_dom"/>
</dbReference>
<comment type="caution">
    <text evidence="5">The sequence shown here is derived from an EMBL/GenBank/DDBJ whole genome shotgun (WGS) entry which is preliminary data.</text>
</comment>
<dbReference type="GeneID" id="25261888"/>
<evidence type="ECO:0000256" key="2">
    <source>
        <dbReference type="ARBA" id="ARBA00022857"/>
    </source>
</evidence>
<sequence length="262" mass="27840">MPYTIDLSGGTVVVTGGNRGIGLAMSEAVANAGANVAILYRSHPEAEKSAAKVAEKFGTKVKAYKCDVGDQELVLKTIEAAAKDLGTPIVGLMANAGVSVVKPALELSKADYDYVYNTNVFGVFNTCQAVAKHWKAVGYKKGSIVVTSSMSSEIYNQSAPNVPLTQVFYNSSKGAVSNMVKCLAAEWAPLGIRVNALEPGFCNTEQTSGMDANVRDYQASSIPLKRFSEPHEQAEPAVMLLSDKASYITGTILRPDGGFTIW</sequence>
<dbReference type="STRING" id="1037660.A0A066VHN9"/>